<evidence type="ECO:0000256" key="5">
    <source>
        <dbReference type="SAM" id="Phobius"/>
    </source>
</evidence>
<keyword evidence="4 5" id="KW-0472">Membrane</keyword>
<evidence type="ECO:0000256" key="3">
    <source>
        <dbReference type="ARBA" id="ARBA00022989"/>
    </source>
</evidence>
<protein>
    <submittedName>
        <fullName evidence="6">DUF4870 domain-containing protein</fullName>
    </submittedName>
</protein>
<feature type="transmembrane region" description="Helical" evidence="5">
    <location>
        <begin position="103"/>
        <end position="129"/>
    </location>
</feature>
<evidence type="ECO:0000313" key="6">
    <source>
        <dbReference type="EMBL" id="QCX39932.1"/>
    </source>
</evidence>
<dbReference type="RefSeq" id="WP_138950790.1">
    <property type="nucleotide sequence ID" value="NZ_CP040749.1"/>
</dbReference>
<comment type="subcellular location">
    <subcellularLocation>
        <location evidence="1">Membrane</location>
        <topology evidence="1">Multi-pass membrane protein</topology>
    </subcellularLocation>
</comment>
<dbReference type="Proteomes" id="UP000306229">
    <property type="component" value="Chromosome"/>
</dbReference>
<gene>
    <name evidence="6" type="ORF">FF125_16350</name>
</gene>
<name>A0A5B7TZ25_9FLAO</name>
<keyword evidence="2 5" id="KW-0812">Transmembrane</keyword>
<evidence type="ECO:0000313" key="7">
    <source>
        <dbReference type="Proteomes" id="UP000306229"/>
    </source>
</evidence>
<evidence type="ECO:0000256" key="1">
    <source>
        <dbReference type="ARBA" id="ARBA00004141"/>
    </source>
</evidence>
<feature type="transmembrane region" description="Helical" evidence="5">
    <location>
        <begin position="12"/>
        <end position="37"/>
    </location>
</feature>
<keyword evidence="3 5" id="KW-1133">Transmembrane helix</keyword>
<dbReference type="OrthoDB" id="9808930at2"/>
<dbReference type="KEGG" id="fbe:FF125_16350"/>
<dbReference type="InterPro" id="IPR019109">
    <property type="entry name" value="MamF_MmsF"/>
</dbReference>
<accession>A0A5B7TZ25</accession>
<proteinExistence type="predicted"/>
<evidence type="ECO:0000256" key="2">
    <source>
        <dbReference type="ARBA" id="ARBA00022692"/>
    </source>
</evidence>
<keyword evidence="7" id="KW-1185">Reference proteome</keyword>
<dbReference type="Pfam" id="PF09685">
    <property type="entry name" value="MamF_MmsF"/>
    <property type="match status" value="1"/>
</dbReference>
<evidence type="ECO:0000256" key="4">
    <source>
        <dbReference type="ARBA" id="ARBA00023136"/>
    </source>
</evidence>
<organism evidence="6 7">
    <name type="scientific">Aureibaculum algae</name>
    <dbReference type="NCBI Taxonomy" id="2584122"/>
    <lineage>
        <taxon>Bacteria</taxon>
        <taxon>Pseudomonadati</taxon>
        <taxon>Bacteroidota</taxon>
        <taxon>Flavobacteriia</taxon>
        <taxon>Flavobacteriales</taxon>
        <taxon>Flavobacteriaceae</taxon>
        <taxon>Aureibaculum</taxon>
    </lineage>
</organism>
<dbReference type="EMBL" id="CP040749">
    <property type="protein sequence ID" value="QCX39932.1"/>
    <property type="molecule type" value="Genomic_DNA"/>
</dbReference>
<dbReference type="AlphaFoldDB" id="A0A5B7TZ25"/>
<reference evidence="6 7" key="1">
    <citation type="submission" date="2019-05" db="EMBL/GenBank/DDBJ databases">
        <title>Algicella ahnfeltiae gen. nov., sp. nov., a novel marine bacterium of the family Flavobacteriaceae isolated from a red alga.</title>
        <authorList>
            <person name="Nedashkovskaya O.I."/>
            <person name="Kukhlevskiy A.D."/>
            <person name="Kim S.-G."/>
            <person name="Zhukova N.V."/>
            <person name="Mikhailov V.V."/>
        </authorList>
    </citation>
    <scope>NUCLEOTIDE SEQUENCE [LARGE SCALE GENOMIC DNA]</scope>
    <source>
        <strain evidence="6 7">10Alg115</strain>
    </source>
</reference>
<sequence>MLTQNEKNTGFLIHLSAFLSFVFPFGSIIGPVIMWSISKDKSEYLDKNGMAAVNFNLSYTLYLFILGMILFPFAFGSFFNYLRRIDDFDHLNNFNYHFDFDNLFGILSIGSLIAIVAFLRYILIVVAAIKANRGEVYDYPLTINFIKRDKIK</sequence>
<feature type="transmembrane region" description="Helical" evidence="5">
    <location>
        <begin position="57"/>
        <end position="82"/>
    </location>
</feature>